<dbReference type="Pfam" id="PF00134">
    <property type="entry name" value="Cyclin_N"/>
    <property type="match status" value="1"/>
</dbReference>
<evidence type="ECO:0000256" key="1">
    <source>
        <dbReference type="RuleBase" id="RU000383"/>
    </source>
</evidence>
<dbReference type="InterPro" id="IPR013763">
    <property type="entry name" value="Cyclin-like_dom"/>
</dbReference>
<dbReference type="OrthoDB" id="25002at2759"/>
<dbReference type="GO" id="GO:0006357">
    <property type="term" value="P:regulation of transcription by RNA polymerase II"/>
    <property type="evidence" value="ECO:0007669"/>
    <property type="project" value="InterPro"/>
</dbReference>
<protein>
    <recommendedName>
        <fullName evidence="2">Cyclin-like domain-containing protein</fullName>
    </recommendedName>
</protein>
<name>A0A875RWR5_EENNA</name>
<organism evidence="3 4">
    <name type="scientific">Eeniella nana</name>
    <name type="common">Yeast</name>
    <name type="synonym">Brettanomyces nanus</name>
    <dbReference type="NCBI Taxonomy" id="13502"/>
    <lineage>
        <taxon>Eukaryota</taxon>
        <taxon>Fungi</taxon>
        <taxon>Dikarya</taxon>
        <taxon>Ascomycota</taxon>
        <taxon>Saccharomycotina</taxon>
        <taxon>Pichiomycetes</taxon>
        <taxon>Pichiales</taxon>
        <taxon>Pichiaceae</taxon>
        <taxon>Brettanomyces</taxon>
    </lineage>
</organism>
<gene>
    <name evidence="3" type="ORF">FOA43_001085</name>
</gene>
<dbReference type="InterPro" id="IPR006671">
    <property type="entry name" value="Cyclin_N"/>
</dbReference>
<keyword evidence="1" id="KW-0195">Cyclin</keyword>
<dbReference type="Proteomes" id="UP000662931">
    <property type="component" value="Chromosome 1"/>
</dbReference>
<dbReference type="SUPFAM" id="SSF47954">
    <property type="entry name" value="Cyclin-like"/>
    <property type="match status" value="1"/>
</dbReference>
<evidence type="ECO:0000313" key="4">
    <source>
        <dbReference type="Proteomes" id="UP000662931"/>
    </source>
</evidence>
<dbReference type="KEGG" id="bnn:FOA43_001085"/>
<dbReference type="GO" id="GO:0016538">
    <property type="term" value="F:cyclin-dependent protein serine/threonine kinase regulator activity"/>
    <property type="evidence" value="ECO:0007669"/>
    <property type="project" value="InterPro"/>
</dbReference>
<sequence>MNSHETFTSSAYPPSSPKYNPAEYWEGLIDVPAYGWRFTFDQIKRESPSRRITDTSKRIGFTVECQKRAKGIVFMFACCRQLKLSRSVALTASYYYHRFYMRRDFSYYHYFEIAATCLFIACKAEECRRKLADVVKVCASIAMWGKMNDTIDEDSKIYWKWKDTITNLEELLLEVLCFDVTPENAYKVCLRSLDLEFDEEPAKEDEVEKRKSQQIFVICTNFFEILARLPLLLMFDTETICALGTAFSCKQEKRTMKEHFLTQKLNVRVEDVWKCYNTAIELANSLEPLRPSFRVLESLPRLDQEELSGILGVGVKN</sequence>
<dbReference type="GeneID" id="62194486"/>
<reference evidence="3" key="1">
    <citation type="submission" date="2020-10" db="EMBL/GenBank/DDBJ databases">
        <authorList>
            <person name="Roach M.J.R."/>
        </authorList>
    </citation>
    <scope>NUCLEOTIDE SEQUENCE</scope>
    <source>
        <strain evidence="3">CBS 1945</strain>
    </source>
</reference>
<comment type="similarity">
    <text evidence="1">Belongs to the cyclin family.</text>
</comment>
<dbReference type="InterPro" id="IPR043198">
    <property type="entry name" value="Cyclin/Ssn8"/>
</dbReference>
<feature type="domain" description="Cyclin-like" evidence="2">
    <location>
        <begin position="73"/>
        <end position="174"/>
    </location>
</feature>
<dbReference type="AlphaFoldDB" id="A0A875RWR5"/>
<evidence type="ECO:0000313" key="3">
    <source>
        <dbReference type="EMBL" id="QPG73771.1"/>
    </source>
</evidence>
<dbReference type="SMART" id="SM00385">
    <property type="entry name" value="CYCLIN"/>
    <property type="match status" value="1"/>
</dbReference>
<evidence type="ECO:0000259" key="2">
    <source>
        <dbReference type="SMART" id="SM00385"/>
    </source>
</evidence>
<dbReference type="EMBL" id="CP064812">
    <property type="protein sequence ID" value="QPG73771.1"/>
    <property type="molecule type" value="Genomic_DNA"/>
</dbReference>
<dbReference type="InterPro" id="IPR036915">
    <property type="entry name" value="Cyclin-like_sf"/>
</dbReference>
<dbReference type="Gene3D" id="1.10.472.10">
    <property type="entry name" value="Cyclin-like"/>
    <property type="match status" value="1"/>
</dbReference>
<dbReference type="PANTHER" id="PTHR10026">
    <property type="entry name" value="CYCLIN"/>
    <property type="match status" value="1"/>
</dbReference>
<keyword evidence="4" id="KW-1185">Reference proteome</keyword>
<accession>A0A875RWR5</accession>
<dbReference type="RefSeq" id="XP_038777336.1">
    <property type="nucleotide sequence ID" value="XM_038921408.1"/>
</dbReference>
<proteinExistence type="inferred from homology"/>